<name>A0A014MMC9_9BURK</name>
<reference evidence="2 3" key="1">
    <citation type="submission" date="2014-01" db="EMBL/GenBank/DDBJ databases">
        <title>Interspecies Systems Biology Uncovers Metabolites Affecting C. elegans Gene Expression and Life History Traits.</title>
        <authorList>
            <person name="Watson E."/>
            <person name="Macneil L.T."/>
            <person name="Ritter A.D."/>
            <person name="Yilmaz L.S."/>
            <person name="Rosebrock A.P."/>
            <person name="Caudy A.A."/>
            <person name="Walhout A.J."/>
        </authorList>
    </citation>
    <scope>NUCLEOTIDE SEQUENCE [LARGE SCALE GENOMIC DNA]</scope>
    <source>
        <strain evidence="2 3">DA1877</strain>
    </source>
</reference>
<feature type="transmembrane region" description="Helical" evidence="1">
    <location>
        <begin position="128"/>
        <end position="154"/>
    </location>
</feature>
<gene>
    <name evidence="2" type="ORF">AX13_05880</name>
</gene>
<evidence type="ECO:0000313" key="2">
    <source>
        <dbReference type="EMBL" id="EXU79284.1"/>
    </source>
</evidence>
<keyword evidence="3" id="KW-1185">Reference proteome</keyword>
<dbReference type="Proteomes" id="UP000020766">
    <property type="component" value="Unassembled WGS sequence"/>
</dbReference>
<evidence type="ECO:0000256" key="1">
    <source>
        <dbReference type="SAM" id="Phobius"/>
    </source>
</evidence>
<dbReference type="PANTHER" id="PTHR40031:SF1">
    <property type="entry name" value="MEMBRANE-BOUND METAL-DEPENDENT HYDROLASE"/>
    <property type="match status" value="1"/>
</dbReference>
<sequence length="348" mass="38219">MDSLTQAVLGASVTVAVMGRRTSFAKAALVGAVAGTVPDLDVLIDHGDDLLNMVRHRAESHALFFLTLAAPLFGWLTHQLVDRKAPAGAPNLTARWSLAWLLALLTHVGIDAMTSYGTQFLQPFTDHAFAVGSVFIIDPLYTLPLLLGLLWSGLRARRGVDWRGPNRWALVFSCCYLLWSVGAQHQVRSVAQQALAEQGVPDAQLFVYATPFNTVLWRVLAITPTHSYEGFYSLLDQGHHIPLTATQRGQEYLQRWASVPAVQAMQRFTQGPIRMELRDSRVLLTDLRMGHEPHYSFVFDLGTPAQLDAGQTQPHKVSAVLSSGFSLSALIDRILGRDLRAPAATAHP</sequence>
<feature type="transmembrane region" description="Helical" evidence="1">
    <location>
        <begin position="98"/>
        <end position="116"/>
    </location>
</feature>
<accession>A0A014MMC9</accession>
<keyword evidence="1" id="KW-0472">Membrane</keyword>
<organism evidence="2 3">
    <name type="scientific">Comamonas aquatica DA1877</name>
    <dbReference type="NCBI Taxonomy" id="1457173"/>
    <lineage>
        <taxon>Bacteria</taxon>
        <taxon>Pseudomonadati</taxon>
        <taxon>Pseudomonadota</taxon>
        <taxon>Betaproteobacteria</taxon>
        <taxon>Burkholderiales</taxon>
        <taxon>Comamonadaceae</taxon>
        <taxon>Comamonas</taxon>
    </lineage>
</organism>
<dbReference type="Pfam" id="PF04307">
    <property type="entry name" value="YdjM"/>
    <property type="match status" value="1"/>
</dbReference>
<comment type="caution">
    <text evidence="2">The sequence shown here is derived from an EMBL/GenBank/DDBJ whole genome shotgun (WGS) entry which is preliminary data.</text>
</comment>
<feature type="transmembrane region" description="Helical" evidence="1">
    <location>
        <begin position="58"/>
        <end position="77"/>
    </location>
</feature>
<dbReference type="RefSeq" id="WP_043385667.1">
    <property type="nucleotide sequence ID" value="NZ_JBOK01000018.1"/>
</dbReference>
<dbReference type="InterPro" id="IPR053170">
    <property type="entry name" value="Transcription_regulator"/>
</dbReference>
<keyword evidence="1" id="KW-0812">Transmembrane</keyword>
<dbReference type="InterPro" id="IPR007404">
    <property type="entry name" value="YdjM-like"/>
</dbReference>
<evidence type="ECO:0000313" key="3">
    <source>
        <dbReference type="Proteomes" id="UP000020766"/>
    </source>
</evidence>
<dbReference type="PATRIC" id="fig|1457173.3.peg.2858"/>
<keyword evidence="1" id="KW-1133">Transmembrane helix</keyword>
<dbReference type="AlphaFoldDB" id="A0A014MMC9"/>
<proteinExistence type="predicted"/>
<dbReference type="PANTHER" id="PTHR40031">
    <property type="entry name" value="HYPOTHETICAL MEMBRANE SPANNING PROTEIN"/>
    <property type="match status" value="1"/>
</dbReference>
<evidence type="ECO:0008006" key="4">
    <source>
        <dbReference type="Google" id="ProtNLM"/>
    </source>
</evidence>
<dbReference type="EMBL" id="JBOK01000018">
    <property type="protein sequence ID" value="EXU79284.1"/>
    <property type="molecule type" value="Genomic_DNA"/>
</dbReference>
<protein>
    <recommendedName>
        <fullName evidence="4">Hydrolase</fullName>
    </recommendedName>
</protein>